<keyword evidence="1" id="KW-0812">Transmembrane</keyword>
<accession>A0A7X0U9V9</accession>
<feature type="transmembrane region" description="Helical" evidence="1">
    <location>
        <begin position="205"/>
        <end position="225"/>
    </location>
</feature>
<evidence type="ECO:0000313" key="2">
    <source>
        <dbReference type="EMBL" id="MBB6560596.1"/>
    </source>
</evidence>
<feature type="transmembrane region" description="Helical" evidence="1">
    <location>
        <begin position="177"/>
        <end position="198"/>
    </location>
</feature>
<keyword evidence="1" id="KW-1133">Transmembrane helix</keyword>
<feature type="transmembrane region" description="Helical" evidence="1">
    <location>
        <begin position="245"/>
        <end position="267"/>
    </location>
</feature>
<comment type="caution">
    <text evidence="2">The sequence shown here is derived from an EMBL/GenBank/DDBJ whole genome shotgun (WGS) entry which is preliminary data.</text>
</comment>
<evidence type="ECO:0000313" key="3">
    <source>
        <dbReference type="Proteomes" id="UP000575083"/>
    </source>
</evidence>
<feature type="transmembrane region" description="Helical" evidence="1">
    <location>
        <begin position="67"/>
        <end position="88"/>
    </location>
</feature>
<keyword evidence="3" id="KW-1185">Reference proteome</keyword>
<feature type="transmembrane region" description="Helical" evidence="1">
    <location>
        <begin position="34"/>
        <end position="61"/>
    </location>
</feature>
<organism evidence="2 3">
    <name type="scientific">Acidovorax soli</name>
    <dbReference type="NCBI Taxonomy" id="592050"/>
    <lineage>
        <taxon>Bacteria</taxon>
        <taxon>Pseudomonadati</taxon>
        <taxon>Pseudomonadota</taxon>
        <taxon>Betaproteobacteria</taxon>
        <taxon>Burkholderiales</taxon>
        <taxon>Comamonadaceae</taxon>
        <taxon>Acidovorax</taxon>
    </lineage>
</organism>
<proteinExistence type="predicted"/>
<keyword evidence="1" id="KW-0472">Membrane</keyword>
<protein>
    <submittedName>
        <fullName evidence="2">Uncharacterized protein</fullName>
    </submittedName>
</protein>
<evidence type="ECO:0000256" key="1">
    <source>
        <dbReference type="SAM" id="Phobius"/>
    </source>
</evidence>
<dbReference type="EMBL" id="JACHLK010000006">
    <property type="protein sequence ID" value="MBB6560596.1"/>
    <property type="molecule type" value="Genomic_DNA"/>
</dbReference>
<dbReference type="RefSeq" id="WP_260420254.1">
    <property type="nucleotide sequence ID" value="NZ_JACHLK010000006.1"/>
</dbReference>
<sequence length="275" mass="30525">MEFIPVRAPESPTFSWARWRRLARAQWAEQRPQYLAHLLVCGMLYIALLLFLLGVSGFSAFQTPVQVSLYFGGLFLTGFVFAGRYFGAMAQRESALLALMRPASVFEKWLLCAVVVAMAYPLAYSLLFLAISWPVQQIAMAVRSALEPQTFKPEDYVLFVPLAKVSAQQAMPVPQQAGLLIGFWALQAFAVAGSLYYARASLLKTLALGFALFVLTALVCSVAGVRGEVLFAWWSSRRSVPLDAGVQAINVLLWIGLPALLWLQAYVHLKEKELQ</sequence>
<name>A0A7X0U9V9_9BURK</name>
<reference evidence="2 3" key="1">
    <citation type="submission" date="2020-08" db="EMBL/GenBank/DDBJ databases">
        <title>Functional genomics of gut bacteria from endangered species of beetles.</title>
        <authorList>
            <person name="Carlos-Shanley C."/>
        </authorList>
    </citation>
    <scope>NUCLEOTIDE SEQUENCE [LARGE SCALE GENOMIC DNA]</scope>
    <source>
        <strain evidence="2 3">S00198</strain>
    </source>
</reference>
<gene>
    <name evidence="2" type="ORF">HNP48_003272</name>
</gene>
<dbReference type="Proteomes" id="UP000575083">
    <property type="component" value="Unassembled WGS sequence"/>
</dbReference>
<feature type="transmembrane region" description="Helical" evidence="1">
    <location>
        <begin position="109"/>
        <end position="133"/>
    </location>
</feature>
<dbReference type="AlphaFoldDB" id="A0A7X0U9V9"/>